<dbReference type="Proteomes" id="UP000325606">
    <property type="component" value="Chromosome"/>
</dbReference>
<evidence type="ECO:0000313" key="3">
    <source>
        <dbReference type="Proteomes" id="UP000325606"/>
    </source>
</evidence>
<dbReference type="KEGG" id="nik:F5I99_14030"/>
<dbReference type="EMBL" id="CP044222">
    <property type="protein sequence ID" value="QEW07523.1"/>
    <property type="molecule type" value="Genomic_DNA"/>
</dbReference>
<feature type="transmembrane region" description="Helical" evidence="1">
    <location>
        <begin position="86"/>
        <end position="105"/>
    </location>
</feature>
<gene>
    <name evidence="2" type="ORF">F5I99_14030</name>
</gene>
<dbReference type="AlphaFoldDB" id="A0A5J6LGM7"/>
<name>A0A5J6LGM7_9GAMM</name>
<dbReference type="RefSeq" id="WP_151057030.1">
    <property type="nucleotide sequence ID" value="NZ_CP044222.1"/>
</dbReference>
<proteinExistence type="predicted"/>
<evidence type="ECO:0000313" key="2">
    <source>
        <dbReference type="EMBL" id="QEW07523.1"/>
    </source>
</evidence>
<feature type="transmembrane region" description="Helical" evidence="1">
    <location>
        <begin position="41"/>
        <end position="66"/>
    </location>
</feature>
<protein>
    <submittedName>
        <fullName evidence="2">Uncharacterized protein</fullName>
    </submittedName>
</protein>
<keyword evidence="1" id="KW-1133">Transmembrane helix</keyword>
<evidence type="ECO:0000256" key="1">
    <source>
        <dbReference type="SAM" id="Phobius"/>
    </source>
</evidence>
<keyword evidence="1" id="KW-0812">Transmembrane</keyword>
<accession>A0A5J6LGM7</accession>
<organism evidence="2 3">
    <name type="scientific">Nitrincola iocasae</name>
    <dbReference type="NCBI Taxonomy" id="2614693"/>
    <lineage>
        <taxon>Bacteria</taxon>
        <taxon>Pseudomonadati</taxon>
        <taxon>Pseudomonadota</taxon>
        <taxon>Gammaproteobacteria</taxon>
        <taxon>Oceanospirillales</taxon>
        <taxon>Oceanospirillaceae</taxon>
        <taxon>Nitrincola</taxon>
    </lineage>
</organism>
<keyword evidence="3" id="KW-1185">Reference proteome</keyword>
<keyword evidence="1" id="KW-0472">Membrane</keyword>
<sequence>MTEKDSVQDNASDKDNIEDITSIFRTLSADMLHLVVVETKLFGHTLLAMIGLSLVIALLVIGGWLFTGAAVAMALVSLQAFSLTSALLTVALINLVLATLTFWRLRYITRDLTFRQSRASVNSLITHARTVVDTAEH</sequence>
<reference evidence="2 3" key="1">
    <citation type="submission" date="2019-09" db="EMBL/GenBank/DDBJ databases">
        <title>Nitrincola iocasae sp. nov., a bacterium isolated from the sediment collected at a cold seep field in South China Sea.</title>
        <authorList>
            <person name="Zhang H."/>
            <person name="Wang H."/>
            <person name="Li C."/>
        </authorList>
    </citation>
    <scope>NUCLEOTIDE SEQUENCE [LARGE SCALE GENOMIC DNA]</scope>
    <source>
        <strain evidence="2 3">KXZD1103</strain>
    </source>
</reference>